<keyword evidence="6 9" id="KW-0238">DNA-binding</keyword>
<dbReference type="AlphaFoldDB" id="A0A1B6M0D6"/>
<evidence type="ECO:0000256" key="9">
    <source>
        <dbReference type="PROSITE-ProRule" id="PRU00309"/>
    </source>
</evidence>
<dbReference type="Gene3D" id="6.20.210.20">
    <property type="entry name" value="THAP domain"/>
    <property type="match status" value="1"/>
</dbReference>
<feature type="compositionally biased region" description="Basic residues" evidence="12">
    <location>
        <begin position="104"/>
        <end position="117"/>
    </location>
</feature>
<comment type="similarity">
    <text evidence="8">Belongs to the snail C2H2-type zinc-finger protein family.</text>
</comment>
<dbReference type="GO" id="GO:0005634">
    <property type="term" value="C:nucleus"/>
    <property type="evidence" value="ECO:0007669"/>
    <property type="project" value="UniProtKB-SubCell"/>
</dbReference>
<dbReference type="EMBL" id="GEBQ01010579">
    <property type="protein sequence ID" value="JAT29398.1"/>
    <property type="molecule type" value="Transcribed_RNA"/>
</dbReference>
<dbReference type="InterPro" id="IPR038441">
    <property type="entry name" value="THAP_Znf_sf"/>
</dbReference>
<dbReference type="InterPro" id="IPR013087">
    <property type="entry name" value="Znf_C2H2_type"/>
</dbReference>
<feature type="binding site" evidence="10">
    <location>
        <position position="406"/>
    </location>
    <ligand>
        <name>Zn(2+)</name>
        <dbReference type="ChEBI" id="CHEBI:29105"/>
    </ligand>
</feature>
<dbReference type="SMART" id="SM00980">
    <property type="entry name" value="THAP"/>
    <property type="match status" value="1"/>
</dbReference>
<evidence type="ECO:0000256" key="12">
    <source>
        <dbReference type="SAM" id="MobiDB-lite"/>
    </source>
</evidence>
<evidence type="ECO:0000256" key="10">
    <source>
        <dbReference type="PROSITE-ProRule" id="PRU01263"/>
    </source>
</evidence>
<evidence type="ECO:0000259" key="13">
    <source>
        <dbReference type="PROSITE" id="PS50950"/>
    </source>
</evidence>
<dbReference type="Gene3D" id="3.30.160.60">
    <property type="entry name" value="Classic Zinc Finger"/>
    <property type="match status" value="1"/>
</dbReference>
<dbReference type="GO" id="GO:0000981">
    <property type="term" value="F:DNA-binding transcription factor activity, RNA polymerase II-specific"/>
    <property type="evidence" value="ECO:0007669"/>
    <property type="project" value="TreeGrafter"/>
</dbReference>
<dbReference type="SUPFAM" id="SSF57716">
    <property type="entry name" value="Glucocorticoid receptor-like (DNA-binding domain)"/>
    <property type="match status" value="2"/>
</dbReference>
<evidence type="ECO:0000256" key="7">
    <source>
        <dbReference type="ARBA" id="ARBA00023242"/>
    </source>
</evidence>
<evidence type="ECO:0000313" key="15">
    <source>
        <dbReference type="EMBL" id="JAT29398.1"/>
    </source>
</evidence>
<gene>
    <name evidence="15" type="ORF">g.6812</name>
</gene>
<feature type="compositionally biased region" description="Basic and acidic residues" evidence="12">
    <location>
        <begin position="136"/>
        <end position="146"/>
    </location>
</feature>
<sequence>MSGVCEVLSCKSNYEPGRTYHRFPIDLARRREWSKILGIKPKNLKTASSVCSRHFRDKDYEYNKRLFSYAVPCLRLNQVKKKVESPRTLSQARHRKQQANIVSKVKKGNSKSPTKIKKYSKNGKLRSLKTLAKQNCTDRELRKEDLQTEASRSIMSSTPKEDMHSKSMENSLHPKLSTRRSLQTDAKINQFQGGVKRKNASSNKLSPIVKSHFSKKCSCCTENMVKTTQNVKSLRRNKIPIQKTTTSPCETARKSLSTNQKCHSESTIKSQKRSLELSGPGSIVKKRKITKENHLPPNGCTKVTPQSKDCSSASSSINSKENLNNSKFNCNLTHIEKTIMEMKNKINKLEQKSILDEEKIETFKNALIEQRRNDIRTLMDEKESELLLRMDLLYLNYDPTRICRLCLVLVDKKEILTSLVSHPKNQALISLIRNATNIQIELEDGLPSGICSECLHQIKRIDWIQRKTHKSNTLIKKFVMMRKNFGDGSTSSTNTMGPEKLLISDNPSEEEEGTDVFKIEDVFSLESSCETIPFDETIVKLEAESDEETEEVYSSQDLYSVNSIVPDRRMWTCRQCQTVFTNRWTRINHTKFCNQRFQCSECNKQFWNARLLRNHKVRRQSCVSSENQRVCFDCQIAFRWKWKLVFHVLQHRV</sequence>
<keyword evidence="4 9" id="KW-0863">Zinc-finger</keyword>
<evidence type="ECO:0000256" key="11">
    <source>
        <dbReference type="SAM" id="Coils"/>
    </source>
</evidence>
<evidence type="ECO:0000256" key="4">
    <source>
        <dbReference type="ARBA" id="ARBA00022771"/>
    </source>
</evidence>
<feature type="region of interest" description="Disordered" evidence="12">
    <location>
        <begin position="83"/>
        <end position="117"/>
    </location>
</feature>
<accession>A0A1B6M0D6</accession>
<dbReference type="PANTHER" id="PTHR24388:SF54">
    <property type="entry name" value="PROTEIN ESCARGOT"/>
    <property type="match status" value="1"/>
</dbReference>
<feature type="coiled-coil region" evidence="11">
    <location>
        <begin position="332"/>
        <end position="359"/>
    </location>
</feature>
<feature type="binding site" evidence="10">
    <location>
        <position position="451"/>
    </location>
    <ligand>
        <name>Zn(2+)</name>
        <dbReference type="ChEBI" id="CHEBI:29105"/>
    </ligand>
</feature>
<dbReference type="Gene3D" id="3.40.1800.20">
    <property type="match status" value="1"/>
</dbReference>
<dbReference type="SUPFAM" id="SSF57667">
    <property type="entry name" value="beta-beta-alpha zinc fingers"/>
    <property type="match status" value="1"/>
</dbReference>
<feature type="region of interest" description="Disordered" evidence="12">
    <location>
        <begin position="136"/>
        <end position="180"/>
    </location>
</feature>
<proteinExistence type="inferred from homology"/>
<comment type="subcellular location">
    <subcellularLocation>
        <location evidence="1">Nucleus</location>
    </subcellularLocation>
</comment>
<dbReference type="PANTHER" id="PTHR24388">
    <property type="entry name" value="ZINC FINGER PROTEIN"/>
    <property type="match status" value="1"/>
</dbReference>
<dbReference type="SMART" id="SM00692">
    <property type="entry name" value="DM3"/>
    <property type="match status" value="1"/>
</dbReference>
<feature type="region of interest" description="Disordered" evidence="12">
    <location>
        <begin position="291"/>
        <end position="318"/>
    </location>
</feature>
<keyword evidence="2 10" id="KW-0479">Metal-binding</keyword>
<dbReference type="Pfam" id="PF07776">
    <property type="entry name" value="zf-AD"/>
    <property type="match status" value="1"/>
</dbReference>
<keyword evidence="11" id="KW-0175">Coiled coil</keyword>
<feature type="binding site" evidence="10">
    <location>
        <position position="454"/>
    </location>
    <ligand>
        <name>Zn(2+)</name>
        <dbReference type="ChEBI" id="CHEBI:29105"/>
    </ligand>
</feature>
<feature type="compositionally biased region" description="Polar residues" evidence="12">
    <location>
        <begin position="245"/>
        <end position="269"/>
    </location>
</feature>
<feature type="domain" description="THAP-type" evidence="13">
    <location>
        <begin position="1"/>
        <end position="75"/>
    </location>
</feature>
<dbReference type="PROSITE" id="PS51915">
    <property type="entry name" value="ZAD"/>
    <property type="match status" value="1"/>
</dbReference>
<organism evidence="15">
    <name type="scientific">Graphocephala atropunctata</name>
    <dbReference type="NCBI Taxonomy" id="36148"/>
    <lineage>
        <taxon>Eukaryota</taxon>
        <taxon>Metazoa</taxon>
        <taxon>Ecdysozoa</taxon>
        <taxon>Arthropoda</taxon>
        <taxon>Hexapoda</taxon>
        <taxon>Insecta</taxon>
        <taxon>Pterygota</taxon>
        <taxon>Neoptera</taxon>
        <taxon>Paraneoptera</taxon>
        <taxon>Hemiptera</taxon>
        <taxon>Auchenorrhyncha</taxon>
        <taxon>Membracoidea</taxon>
        <taxon>Cicadellidae</taxon>
        <taxon>Cicadellinae</taxon>
        <taxon>Cicadellini</taxon>
        <taxon>Graphocephala</taxon>
    </lineage>
</organism>
<dbReference type="GO" id="GO:0008270">
    <property type="term" value="F:zinc ion binding"/>
    <property type="evidence" value="ECO:0007669"/>
    <property type="project" value="UniProtKB-UniRule"/>
</dbReference>
<dbReference type="PROSITE" id="PS50950">
    <property type="entry name" value="ZF_THAP"/>
    <property type="match status" value="1"/>
</dbReference>
<dbReference type="InterPro" id="IPR036236">
    <property type="entry name" value="Znf_C2H2_sf"/>
</dbReference>
<dbReference type="SMART" id="SM00355">
    <property type="entry name" value="ZnF_C2H2"/>
    <property type="match status" value="3"/>
</dbReference>
<evidence type="ECO:0000256" key="8">
    <source>
        <dbReference type="ARBA" id="ARBA00037948"/>
    </source>
</evidence>
<keyword evidence="7" id="KW-0539">Nucleus</keyword>
<dbReference type="Pfam" id="PF05485">
    <property type="entry name" value="THAP"/>
    <property type="match status" value="1"/>
</dbReference>
<reference evidence="15" key="1">
    <citation type="submission" date="2015-11" db="EMBL/GenBank/DDBJ databases">
        <title>De novo transcriptome assembly of four potential Pierce s Disease insect vectors from Arizona vineyards.</title>
        <authorList>
            <person name="Tassone E.E."/>
        </authorList>
    </citation>
    <scope>NUCLEOTIDE SEQUENCE</scope>
</reference>
<dbReference type="GO" id="GO:0000978">
    <property type="term" value="F:RNA polymerase II cis-regulatory region sequence-specific DNA binding"/>
    <property type="evidence" value="ECO:0007669"/>
    <property type="project" value="TreeGrafter"/>
</dbReference>
<keyword evidence="5 10" id="KW-0862">Zinc</keyword>
<dbReference type="InterPro" id="IPR012934">
    <property type="entry name" value="Znf_AD"/>
</dbReference>
<feature type="compositionally biased region" description="Polar residues" evidence="12">
    <location>
        <begin position="148"/>
        <end position="158"/>
    </location>
</feature>
<evidence type="ECO:0000259" key="14">
    <source>
        <dbReference type="PROSITE" id="PS51915"/>
    </source>
</evidence>
<dbReference type="InterPro" id="IPR050527">
    <property type="entry name" value="Snail/Krueppel_Znf"/>
</dbReference>
<feature type="region of interest" description="Disordered" evidence="12">
    <location>
        <begin position="245"/>
        <end position="277"/>
    </location>
</feature>
<name>A0A1B6M0D6_9HEMI</name>
<feature type="compositionally biased region" description="Low complexity" evidence="12">
    <location>
        <begin position="307"/>
        <end position="318"/>
    </location>
</feature>
<evidence type="ECO:0000256" key="3">
    <source>
        <dbReference type="ARBA" id="ARBA00022737"/>
    </source>
</evidence>
<evidence type="ECO:0000256" key="5">
    <source>
        <dbReference type="ARBA" id="ARBA00022833"/>
    </source>
</evidence>
<evidence type="ECO:0000256" key="1">
    <source>
        <dbReference type="ARBA" id="ARBA00004123"/>
    </source>
</evidence>
<feature type="binding site" evidence="10">
    <location>
        <position position="403"/>
    </location>
    <ligand>
        <name>Zn(2+)</name>
        <dbReference type="ChEBI" id="CHEBI:29105"/>
    </ligand>
</feature>
<dbReference type="InterPro" id="IPR006612">
    <property type="entry name" value="THAP_Znf"/>
</dbReference>
<dbReference type="SMART" id="SM00868">
    <property type="entry name" value="zf-AD"/>
    <property type="match status" value="1"/>
</dbReference>
<evidence type="ECO:0000256" key="6">
    <source>
        <dbReference type="ARBA" id="ARBA00023125"/>
    </source>
</evidence>
<evidence type="ECO:0000256" key="2">
    <source>
        <dbReference type="ARBA" id="ARBA00022723"/>
    </source>
</evidence>
<protein>
    <submittedName>
        <fullName evidence="15">Uncharacterized protein</fullName>
    </submittedName>
</protein>
<keyword evidence="3" id="KW-0677">Repeat</keyword>
<feature type="domain" description="ZAD" evidence="14">
    <location>
        <begin position="401"/>
        <end position="478"/>
    </location>
</feature>